<dbReference type="RefSeq" id="WP_091339828.1">
    <property type="nucleotide sequence ID" value="NZ_FNRM01000002.1"/>
</dbReference>
<gene>
    <name evidence="1" type="ORF">SAMN04488051_10273</name>
</gene>
<accession>A0A1H3Z8B2</accession>
<dbReference type="OrthoDB" id="271452at2"/>
<dbReference type="AlphaFoldDB" id="A0A1H3Z8B2"/>
<reference evidence="1 2" key="1">
    <citation type="submission" date="2016-10" db="EMBL/GenBank/DDBJ databases">
        <authorList>
            <person name="de Groot N.N."/>
        </authorList>
    </citation>
    <scope>NUCLEOTIDE SEQUENCE [LARGE SCALE GENOMIC DNA]</scope>
    <source>
        <strain evidence="1 2">CGMCC 1.3430</strain>
    </source>
</reference>
<evidence type="ECO:0000313" key="2">
    <source>
        <dbReference type="Proteomes" id="UP000198773"/>
    </source>
</evidence>
<organism evidence="1 2">
    <name type="scientific">Alkalimonas amylolytica</name>
    <dbReference type="NCBI Taxonomy" id="152573"/>
    <lineage>
        <taxon>Bacteria</taxon>
        <taxon>Pseudomonadati</taxon>
        <taxon>Pseudomonadota</taxon>
        <taxon>Gammaproteobacteria</taxon>
        <taxon>Alkalimonas</taxon>
    </lineage>
</organism>
<evidence type="ECO:0008006" key="3">
    <source>
        <dbReference type="Google" id="ProtNLM"/>
    </source>
</evidence>
<dbReference type="STRING" id="152573.SAMN04488051_10273"/>
<sequence length="188" mass="21937">MSNDSIVRYRIDAEDNISFVDEGWFRFAEENDGTELMRPELLGQSLWDSITDPETCQIYQKIVSRVRQGKLARFNLRCDGPENRRWLEMKISAAPDGSVEFESRTIRVEDREPMALLSRKVPRSTDLLRICAWCNRMDVGFGFNDWIEVEDATQRLQLFELERLPQLTHGICEDCLESMTDTMDEMDA</sequence>
<name>A0A1H3Z8B2_ALKAM</name>
<dbReference type="EMBL" id="FNRM01000002">
    <property type="protein sequence ID" value="SEA20053.1"/>
    <property type="molecule type" value="Genomic_DNA"/>
</dbReference>
<dbReference type="Proteomes" id="UP000198773">
    <property type="component" value="Unassembled WGS sequence"/>
</dbReference>
<evidence type="ECO:0000313" key="1">
    <source>
        <dbReference type="EMBL" id="SEA20053.1"/>
    </source>
</evidence>
<proteinExistence type="predicted"/>
<protein>
    <recommendedName>
        <fullName evidence="3">PAS fold-containing protein</fullName>
    </recommendedName>
</protein>
<keyword evidence="2" id="KW-1185">Reference proteome</keyword>